<dbReference type="EMBL" id="FNSO01000004">
    <property type="protein sequence ID" value="SED34829.1"/>
    <property type="molecule type" value="Genomic_DNA"/>
</dbReference>
<feature type="region of interest" description="C-terminal hotdog fold" evidence="4">
    <location>
        <begin position="1030"/>
        <end position="1164"/>
    </location>
</feature>
<dbReference type="InterPro" id="IPR006162">
    <property type="entry name" value="Ppantetheine_attach_site"/>
</dbReference>
<evidence type="ECO:0000256" key="4">
    <source>
        <dbReference type="PROSITE-ProRule" id="PRU01363"/>
    </source>
</evidence>
<dbReference type="PROSITE" id="PS52019">
    <property type="entry name" value="PKS_MFAS_DH"/>
    <property type="match status" value="1"/>
</dbReference>
<gene>
    <name evidence="8" type="ORF">SAMN04489727_7508</name>
</gene>
<dbReference type="InterPro" id="IPR049552">
    <property type="entry name" value="PKS_DH_N"/>
</dbReference>
<dbReference type="PANTHER" id="PTHR43775">
    <property type="entry name" value="FATTY ACID SYNTHASE"/>
    <property type="match status" value="1"/>
</dbReference>
<name>A0A1H4ZXJ3_9PSEU</name>
<dbReference type="InterPro" id="IPR014043">
    <property type="entry name" value="Acyl_transferase_dom"/>
</dbReference>
<keyword evidence="9" id="KW-1185">Reference proteome</keyword>
<dbReference type="PROSITE" id="PS50075">
    <property type="entry name" value="CARRIER"/>
    <property type="match status" value="1"/>
</dbReference>
<evidence type="ECO:0000259" key="7">
    <source>
        <dbReference type="PROSITE" id="PS52019"/>
    </source>
</evidence>
<dbReference type="InterPro" id="IPR036736">
    <property type="entry name" value="ACP-like_sf"/>
</dbReference>
<dbReference type="SMART" id="SM00827">
    <property type="entry name" value="PKS_AT"/>
    <property type="match status" value="1"/>
</dbReference>
<dbReference type="GO" id="GO:0004312">
    <property type="term" value="F:fatty acid synthase activity"/>
    <property type="evidence" value="ECO:0007669"/>
    <property type="project" value="TreeGrafter"/>
</dbReference>
<dbReference type="InterPro" id="IPR016039">
    <property type="entry name" value="Thiolase-like"/>
</dbReference>
<dbReference type="GO" id="GO:0031177">
    <property type="term" value="F:phosphopantetheine binding"/>
    <property type="evidence" value="ECO:0007669"/>
    <property type="project" value="InterPro"/>
</dbReference>
<dbReference type="SMART" id="SM00825">
    <property type="entry name" value="PKS_KS"/>
    <property type="match status" value="1"/>
</dbReference>
<dbReference type="InterPro" id="IPR018201">
    <property type="entry name" value="Ketoacyl_synth_AS"/>
</dbReference>
<dbReference type="InterPro" id="IPR009081">
    <property type="entry name" value="PP-bd_ACP"/>
</dbReference>
<dbReference type="Pfam" id="PF00698">
    <property type="entry name" value="Acyl_transf_1"/>
    <property type="match status" value="1"/>
</dbReference>
<dbReference type="InterPro" id="IPR020807">
    <property type="entry name" value="PKS_DH"/>
</dbReference>
<dbReference type="InterPro" id="IPR032821">
    <property type="entry name" value="PKS_assoc"/>
</dbReference>
<dbReference type="GO" id="GO:0004315">
    <property type="term" value="F:3-oxoacyl-[acyl-carrier-protein] synthase activity"/>
    <property type="evidence" value="ECO:0007669"/>
    <property type="project" value="InterPro"/>
</dbReference>
<feature type="domain" description="PKS/mFAS DH" evidence="7">
    <location>
        <begin position="895"/>
        <end position="1164"/>
    </location>
</feature>
<dbReference type="InterPro" id="IPR016036">
    <property type="entry name" value="Malonyl_transacylase_ACP-bd"/>
</dbReference>
<dbReference type="InterPro" id="IPR016035">
    <property type="entry name" value="Acyl_Trfase/lysoPLipase"/>
</dbReference>
<dbReference type="InterPro" id="IPR013968">
    <property type="entry name" value="PKS_KR"/>
</dbReference>
<dbReference type="InterPro" id="IPR057326">
    <property type="entry name" value="KR_dom"/>
</dbReference>
<dbReference type="SMART" id="SM00823">
    <property type="entry name" value="PKS_PP"/>
    <property type="match status" value="1"/>
</dbReference>
<evidence type="ECO:0000259" key="5">
    <source>
        <dbReference type="PROSITE" id="PS50075"/>
    </source>
</evidence>
<evidence type="ECO:0000256" key="2">
    <source>
        <dbReference type="ARBA" id="ARBA00022553"/>
    </source>
</evidence>
<dbReference type="Pfam" id="PF00109">
    <property type="entry name" value="ketoacyl-synt"/>
    <property type="match status" value="1"/>
</dbReference>
<dbReference type="SUPFAM" id="SSF52151">
    <property type="entry name" value="FabD/lysophospholipase-like"/>
    <property type="match status" value="1"/>
</dbReference>
<feature type="active site" description="Proton donor; for dehydratase activity" evidence="4">
    <location>
        <position position="1088"/>
    </location>
</feature>
<dbReference type="InterPro" id="IPR042104">
    <property type="entry name" value="PKS_dehydratase_sf"/>
</dbReference>
<evidence type="ECO:0000313" key="9">
    <source>
        <dbReference type="Proteomes" id="UP000199622"/>
    </source>
</evidence>
<dbReference type="GO" id="GO:0050641">
    <property type="term" value="F:6-methylsalicylic acid synthase activity"/>
    <property type="evidence" value="ECO:0007669"/>
    <property type="project" value="UniProtKB-EC"/>
</dbReference>
<dbReference type="InterPro" id="IPR050091">
    <property type="entry name" value="PKS_NRPS_Biosynth_Enz"/>
</dbReference>
<feature type="domain" description="Ketosynthase family 3 (KS3)" evidence="6">
    <location>
        <begin position="4"/>
        <end position="429"/>
    </location>
</feature>
<dbReference type="Gene3D" id="1.10.1200.10">
    <property type="entry name" value="ACP-like"/>
    <property type="match status" value="1"/>
</dbReference>
<dbReference type="SUPFAM" id="SSF55048">
    <property type="entry name" value="Probable ACP-binding domain of malonyl-CoA ACP transacylase"/>
    <property type="match status" value="1"/>
</dbReference>
<dbReference type="InterPro" id="IPR014030">
    <property type="entry name" value="Ketoacyl_synth_N"/>
</dbReference>
<dbReference type="RefSeq" id="WP_091316427.1">
    <property type="nucleotide sequence ID" value="NZ_FNSO01000004.1"/>
</dbReference>
<dbReference type="CDD" id="cd08955">
    <property type="entry name" value="KR_2_FAS_SDR_x"/>
    <property type="match status" value="1"/>
</dbReference>
<dbReference type="Gene3D" id="3.10.129.110">
    <property type="entry name" value="Polyketide synthase dehydratase"/>
    <property type="match status" value="1"/>
</dbReference>
<evidence type="ECO:0000256" key="1">
    <source>
        <dbReference type="ARBA" id="ARBA00022450"/>
    </source>
</evidence>
<dbReference type="Gene3D" id="3.30.70.3290">
    <property type="match status" value="1"/>
</dbReference>
<dbReference type="InterPro" id="IPR014031">
    <property type="entry name" value="Ketoacyl_synth_C"/>
</dbReference>
<dbReference type="OrthoDB" id="9778690at2"/>
<evidence type="ECO:0000313" key="8">
    <source>
        <dbReference type="EMBL" id="SED34829.1"/>
    </source>
</evidence>
<dbReference type="Gene3D" id="3.40.366.10">
    <property type="entry name" value="Malonyl-Coenzyme A Acyl Carrier Protein, domain 2"/>
    <property type="match status" value="1"/>
</dbReference>
<dbReference type="STRING" id="208445.SAMN04489727_7508"/>
<dbReference type="PANTHER" id="PTHR43775:SF37">
    <property type="entry name" value="SI:DKEY-61P9.11"/>
    <property type="match status" value="1"/>
</dbReference>
<dbReference type="PROSITE" id="PS00012">
    <property type="entry name" value="PHOSPHOPANTETHEINE"/>
    <property type="match status" value="1"/>
</dbReference>
<dbReference type="GO" id="GO:0044550">
    <property type="term" value="P:secondary metabolite biosynthetic process"/>
    <property type="evidence" value="ECO:0007669"/>
    <property type="project" value="TreeGrafter"/>
</dbReference>
<dbReference type="SUPFAM" id="SSF53901">
    <property type="entry name" value="Thiolase-like"/>
    <property type="match status" value="1"/>
</dbReference>
<keyword evidence="2" id="KW-0597">Phosphoprotein</keyword>
<dbReference type="SMART" id="SM00822">
    <property type="entry name" value="PKS_KR"/>
    <property type="match status" value="1"/>
</dbReference>
<dbReference type="Pfam" id="PF16197">
    <property type="entry name" value="KAsynt_C_assoc"/>
    <property type="match status" value="1"/>
</dbReference>
<dbReference type="Pfam" id="PF00550">
    <property type="entry name" value="PP-binding"/>
    <property type="match status" value="1"/>
</dbReference>
<dbReference type="SMART" id="SM01294">
    <property type="entry name" value="PKS_PP_betabranch"/>
    <property type="match status" value="1"/>
</dbReference>
<dbReference type="InterPro" id="IPR020841">
    <property type="entry name" value="PKS_Beta-ketoAc_synthase_dom"/>
</dbReference>
<dbReference type="Pfam" id="PF08659">
    <property type="entry name" value="KR"/>
    <property type="match status" value="1"/>
</dbReference>
<dbReference type="InterPro" id="IPR020806">
    <property type="entry name" value="PKS_PP-bd"/>
</dbReference>
<dbReference type="PROSITE" id="PS00606">
    <property type="entry name" value="KS3_1"/>
    <property type="match status" value="1"/>
</dbReference>
<organism evidence="8 9">
    <name type="scientific">Amycolatopsis tolypomycina</name>
    <dbReference type="NCBI Taxonomy" id="208445"/>
    <lineage>
        <taxon>Bacteria</taxon>
        <taxon>Bacillati</taxon>
        <taxon>Actinomycetota</taxon>
        <taxon>Actinomycetes</taxon>
        <taxon>Pseudonocardiales</taxon>
        <taxon>Pseudonocardiaceae</taxon>
        <taxon>Amycolatopsis</taxon>
    </lineage>
</organism>
<dbReference type="SUPFAM" id="SSF47336">
    <property type="entry name" value="ACP-like"/>
    <property type="match status" value="1"/>
</dbReference>
<dbReference type="Pfam" id="PF02801">
    <property type="entry name" value="Ketoacyl-synt_C"/>
    <property type="match status" value="1"/>
</dbReference>
<dbReference type="InterPro" id="IPR036291">
    <property type="entry name" value="NAD(P)-bd_dom_sf"/>
</dbReference>
<dbReference type="PROSITE" id="PS52004">
    <property type="entry name" value="KS3_2"/>
    <property type="match status" value="1"/>
</dbReference>
<feature type="active site" description="Proton acceptor; for dehydratase activity" evidence="4">
    <location>
        <position position="928"/>
    </location>
</feature>
<protein>
    <submittedName>
        <fullName evidence="8">6-methylsalicylic acid synthase</fullName>
    </submittedName>
</protein>
<dbReference type="Gene3D" id="3.40.47.10">
    <property type="match status" value="1"/>
</dbReference>
<sequence>MNFPEPVAIIGMACRFAAGIESPEAFWALLRDGGDNVGDLPADRWEWHAGQSREHAAVVRDVTKRGAFLDNVKEFDADFFDVTPREAALMDPQQRITLELAWEALEHAGIPPRSLGGTDAGVFMGVGADDYGRRLLEDLPRIEAWTGIGSSFCAVANRVSYALDLRGPSMVVDTACSSSLVSIHLAAQALRSGECPVALAGGILVMAGPGLSVVLDAAGATSRDGRSKSFDASADGYGRGEGGGIVVLKLLKDARRDGDRVLAVIRGSAVQQDGKTNGIMAPNGEAQAHLMRRAYEASGIDPATVGYVEAHGTGTSVGDPLEAGAMTAVFGAGRPADAPCLIGSVKPNVGHLEAGAGVAGVIKTVLALQHAEIPPSLNFTTPNPKIPWATSGLRVVTENTPWPQSSAPRRAGVSGYGYGGTIAHVILEAAPEAEPAAEKPKSTSGKPNVLPLSGATEAAVSKYAGRLANWLSRHPDTELADIGHTLARRRQHLPFRAAVTADSSAALRTRLAEFAASGTGGVAGRALPETSRQDLVWVFSGHGSQWTGMARELLATEPAFAAVIDEIEPVFQAEMGVSPRATIGSDEAQPVDVIQPMIFAVQVALAALWRDRGVHPDAVIGHSVGEIAAAVTSGMLTLEQGARLVCRRSVLLRQVAGQGAMAMVNLPPEEARRRLAGRTDIAVAVAAATGSTVFSGDIEAVQETSERFAAEGLAVRRVDSDVAFHSPHMDPLLESLAAAAADLPPAPADVPVYSTALADPRSDAPRDGAYWATNLRGTVRFAEAVAAAAADGYRLFVEVSPHPVVEHSINETLDELGITDAVVTHSLRRNRPERETLLANLGVLYCGGADVDWAAHWPEGTLADLPTTAWQRKEHWVDDSVGRSFLTEQHDLDSHTLLGGRINVHGANPAQAWLTYLDRDSRPYPGDHPVRKVEIIPAAVLLNSFLTAAASAKGAWHELSDVALRVPVSVTRPRHLQIVLQDGAFRLSSRIIEDVNAEDGDDKGWVTHTTAAVSAFGGSIRGQRSEARTSEDLPTGYVIDRLATLGVAAMGFPWAVEEIRRGEGTLVVTVNTDPGSDELPSTWAPLLDGALSAASVAFGGPPILRMPAHIHRVTLAEQSPSRARVTVRVVADDTVDVEIADLDGTVVGRLTRLKYGVLDSEAGAVTSPRQVVHKLAWRPAEGAAGGPAGNLVLVGPDSPVLRRVTTGLDALGVAHLVAATPEGLPEGVLGPDHTLLVVPAAGATGDAAAAGSWLLARTAQRVAATGQAKTARVWCLTEGVREAAEADALGHGPLWGVGRVIGGEHPDLWGGTVDIGQSETDIAGLVEVLRTIRGEDVVVVRDGEASVGRLHRLEGDPTQPRLAARPHATYLVTGGLGVLGLEVAHWLADRGARRIVLAGRRGLPPRAKWGELTDEAEIDAVESVVALERLGVTVIPVAVDVADADEVAAKLSSDALGLPPFRGVVHAAGVLDDRTLGKLDEASLRRVMRPKVEGALNLHRLFEPGSLDFFVLFSSCGQLLGLPGQASYAAGNAFLDALAAHRRAAGDTGAASYAWTSWRGLGMSTSTAVIDAELAARGTADISVTEAFGAWDLAARHDLGYAVMLRTLPGEPGVRKLALLSELPEEAAAGATAADLVDVPWAGLTGAELSAAVTEEIRKHVAAETGLAASEVDSRRPLIEMGLDSVMTVRIRRGLERRFRFALPATLFWDRPTIEAVAALLTERMAEDTGEQE</sequence>
<feature type="domain" description="Carrier" evidence="5">
    <location>
        <begin position="1648"/>
        <end position="1725"/>
    </location>
</feature>
<dbReference type="SMART" id="SM00826">
    <property type="entry name" value="PKS_DH"/>
    <property type="match status" value="1"/>
</dbReference>
<dbReference type="Gene3D" id="3.40.50.720">
    <property type="entry name" value="NAD(P)-binding Rossmann-like Domain"/>
    <property type="match status" value="1"/>
</dbReference>
<dbReference type="Pfam" id="PF21089">
    <property type="entry name" value="PKS_DH_N"/>
    <property type="match status" value="1"/>
</dbReference>
<dbReference type="Proteomes" id="UP000199622">
    <property type="component" value="Unassembled WGS sequence"/>
</dbReference>
<proteinExistence type="predicted"/>
<keyword evidence="3" id="KW-0808">Transferase</keyword>
<dbReference type="GO" id="GO:0006633">
    <property type="term" value="P:fatty acid biosynthetic process"/>
    <property type="evidence" value="ECO:0007669"/>
    <property type="project" value="InterPro"/>
</dbReference>
<evidence type="ECO:0000256" key="3">
    <source>
        <dbReference type="ARBA" id="ARBA00022679"/>
    </source>
</evidence>
<dbReference type="InterPro" id="IPR001227">
    <property type="entry name" value="Ac_transferase_dom_sf"/>
</dbReference>
<dbReference type="CDD" id="cd00833">
    <property type="entry name" value="PKS"/>
    <property type="match status" value="1"/>
</dbReference>
<dbReference type="FunFam" id="3.40.47.10:FF:000019">
    <property type="entry name" value="Polyketide synthase type I"/>
    <property type="match status" value="1"/>
</dbReference>
<feature type="region of interest" description="N-terminal hotdog fold" evidence="4">
    <location>
        <begin position="895"/>
        <end position="1020"/>
    </location>
</feature>
<reference evidence="9" key="1">
    <citation type="submission" date="2016-10" db="EMBL/GenBank/DDBJ databases">
        <authorList>
            <person name="Varghese N."/>
            <person name="Submissions S."/>
        </authorList>
    </citation>
    <scope>NUCLEOTIDE SEQUENCE [LARGE SCALE GENOMIC DNA]</scope>
    <source>
        <strain evidence="9">DSM 44544</strain>
    </source>
</reference>
<dbReference type="InterPro" id="IPR049900">
    <property type="entry name" value="PKS_mFAS_DH"/>
</dbReference>
<dbReference type="SUPFAM" id="SSF51735">
    <property type="entry name" value="NAD(P)-binding Rossmann-fold domains"/>
    <property type="match status" value="2"/>
</dbReference>
<accession>A0A1H4ZXJ3</accession>
<evidence type="ECO:0000259" key="6">
    <source>
        <dbReference type="PROSITE" id="PS52004"/>
    </source>
</evidence>
<keyword evidence="1" id="KW-0596">Phosphopantetheine</keyword>